<dbReference type="AlphaFoldDB" id="A0A3B0PCT7"/>
<protein>
    <submittedName>
        <fullName evidence="1">Uncharacterized protein</fullName>
    </submittedName>
</protein>
<gene>
    <name evidence="1" type="ORF">NCTC10115_00980</name>
</gene>
<accession>A0A3B0PCT7</accession>
<feature type="non-terminal residue" evidence="1">
    <location>
        <position position="48"/>
    </location>
</feature>
<name>A0A3B0PCT7_MYCGL</name>
<dbReference type="Proteomes" id="UP000260136">
    <property type="component" value="Chromosome"/>
</dbReference>
<organism evidence="1 2">
    <name type="scientific">Mycoplasmoides gallisepticum</name>
    <name type="common">Mycoplasma gallisepticum</name>
    <dbReference type="NCBI Taxonomy" id="2096"/>
    <lineage>
        <taxon>Bacteria</taxon>
        <taxon>Bacillati</taxon>
        <taxon>Mycoplasmatota</taxon>
        <taxon>Mycoplasmoidales</taxon>
        <taxon>Mycoplasmoidaceae</taxon>
        <taxon>Mycoplasmoides</taxon>
    </lineage>
</organism>
<sequence length="48" mass="5780">MLITGVDLDLEKFNQIDQEFNQLVKANKTKQAYQYLVEHMDQLTIHKW</sequence>
<evidence type="ECO:0000313" key="2">
    <source>
        <dbReference type="Proteomes" id="UP000260136"/>
    </source>
</evidence>
<reference evidence="2" key="1">
    <citation type="submission" date="2018-06" db="EMBL/GenBank/DDBJ databases">
        <authorList>
            <consortium name="Pathogen Informatics"/>
        </authorList>
    </citation>
    <scope>NUCLEOTIDE SEQUENCE [LARGE SCALE GENOMIC DNA]</scope>
    <source>
        <strain evidence="2">NCTC10115</strain>
    </source>
</reference>
<evidence type="ECO:0000313" key="1">
    <source>
        <dbReference type="EMBL" id="SYV94662.1"/>
    </source>
</evidence>
<proteinExistence type="predicted"/>
<dbReference type="EMBL" id="LS991952">
    <property type="protein sequence ID" value="SYV94662.1"/>
    <property type="molecule type" value="Genomic_DNA"/>
</dbReference>